<dbReference type="Gene3D" id="2.10.60.10">
    <property type="entry name" value="CD59"/>
    <property type="match status" value="1"/>
</dbReference>
<keyword evidence="2" id="KW-0964">Secreted</keyword>
<feature type="chain" id="PRO_5043944555" description="UPAR/Ly6 domain-containing protein" evidence="3">
    <location>
        <begin position="21"/>
        <end position="164"/>
    </location>
</feature>
<reference evidence="5" key="1">
    <citation type="thesis" date="2020" institute="ProQuest LLC" country="789 East Eisenhower Parkway, Ann Arbor, MI, USA">
        <title>Comparative Genomics and Chromosome Evolution.</title>
        <authorList>
            <person name="Mudd A.B."/>
        </authorList>
    </citation>
    <scope>NUCLEOTIDE SEQUENCE</scope>
    <source>
        <strain evidence="5">237g6f4</strain>
        <tissue evidence="5">Blood</tissue>
    </source>
</reference>
<evidence type="ECO:0000256" key="3">
    <source>
        <dbReference type="SAM" id="SignalP"/>
    </source>
</evidence>
<keyword evidence="3" id="KW-0732">Signal</keyword>
<name>A0AAV7DAU3_ENGPU</name>
<keyword evidence="6" id="KW-1185">Reference proteome</keyword>
<protein>
    <recommendedName>
        <fullName evidence="4">UPAR/Ly6 domain-containing protein</fullName>
    </recommendedName>
</protein>
<evidence type="ECO:0000313" key="6">
    <source>
        <dbReference type="Proteomes" id="UP000824782"/>
    </source>
</evidence>
<sequence>MMLFLGIITYFSALAAAGNALQCIKCHSSSPFTCNGTNVTCPPGYVCGSLYEELSNVMRSSNGLACPVCTSHSSITCNSSRTINCTGEENRCFLLTHESTGNGPPYLSALRGCATQSYCNRGNYSHSDGRTTTKFTIICTSGDISIQNFLLTPVIVCLLLLRWI</sequence>
<feature type="domain" description="UPAR/Ly6" evidence="4">
    <location>
        <begin position="62"/>
        <end position="143"/>
    </location>
</feature>
<dbReference type="Proteomes" id="UP000824782">
    <property type="component" value="Unassembled WGS sequence"/>
</dbReference>
<dbReference type="PANTHER" id="PTHR20914:SF25">
    <property type="entry name" value="PHOSPHOLIPASE A2 INHIBITOR AND LY6_PLAUR DOMAIN-CONTAINING PROTEIN"/>
    <property type="match status" value="1"/>
</dbReference>
<dbReference type="EMBL" id="WNYA01000001">
    <property type="protein sequence ID" value="KAG8594579.1"/>
    <property type="molecule type" value="Genomic_DNA"/>
</dbReference>
<dbReference type="InterPro" id="IPR050918">
    <property type="entry name" value="CNF-like_PLA2_Inhibitor"/>
</dbReference>
<dbReference type="InterPro" id="IPR016054">
    <property type="entry name" value="LY6_UPA_recep-like"/>
</dbReference>
<dbReference type="PANTHER" id="PTHR20914">
    <property type="entry name" value="LY6/PLAUR DOMAIN-CONTAINING PROTEIN 8"/>
    <property type="match status" value="1"/>
</dbReference>
<feature type="domain" description="UPAR/Ly6" evidence="4">
    <location>
        <begin position="19"/>
        <end position="53"/>
    </location>
</feature>
<accession>A0AAV7DAU3</accession>
<organism evidence="5 6">
    <name type="scientific">Engystomops pustulosus</name>
    <name type="common">Tungara frog</name>
    <name type="synonym">Physalaemus pustulosus</name>
    <dbReference type="NCBI Taxonomy" id="76066"/>
    <lineage>
        <taxon>Eukaryota</taxon>
        <taxon>Metazoa</taxon>
        <taxon>Chordata</taxon>
        <taxon>Craniata</taxon>
        <taxon>Vertebrata</taxon>
        <taxon>Euteleostomi</taxon>
        <taxon>Amphibia</taxon>
        <taxon>Batrachia</taxon>
        <taxon>Anura</taxon>
        <taxon>Neobatrachia</taxon>
        <taxon>Hyloidea</taxon>
        <taxon>Leptodactylidae</taxon>
        <taxon>Leiuperinae</taxon>
        <taxon>Engystomops</taxon>
    </lineage>
</organism>
<dbReference type="Pfam" id="PF00021">
    <property type="entry name" value="UPAR_LY6"/>
    <property type="match status" value="2"/>
</dbReference>
<feature type="signal peptide" evidence="3">
    <location>
        <begin position="1"/>
        <end position="20"/>
    </location>
</feature>
<dbReference type="GO" id="GO:0005576">
    <property type="term" value="C:extracellular region"/>
    <property type="evidence" value="ECO:0007669"/>
    <property type="project" value="UniProtKB-SubCell"/>
</dbReference>
<dbReference type="AlphaFoldDB" id="A0AAV7DAU3"/>
<comment type="caution">
    <text evidence="5">The sequence shown here is derived from an EMBL/GenBank/DDBJ whole genome shotgun (WGS) entry which is preliminary data.</text>
</comment>
<proteinExistence type="predicted"/>
<gene>
    <name evidence="5" type="ORF">GDO81_001257</name>
</gene>
<dbReference type="SUPFAM" id="SSF57302">
    <property type="entry name" value="Snake toxin-like"/>
    <property type="match status" value="1"/>
</dbReference>
<dbReference type="InterPro" id="IPR045860">
    <property type="entry name" value="Snake_toxin-like_sf"/>
</dbReference>
<dbReference type="CDD" id="cd23572">
    <property type="entry name" value="TFP_LU_ECD_PINLYP_rpt2"/>
    <property type="match status" value="1"/>
</dbReference>
<evidence type="ECO:0000259" key="4">
    <source>
        <dbReference type="Pfam" id="PF00021"/>
    </source>
</evidence>
<evidence type="ECO:0000256" key="1">
    <source>
        <dbReference type="ARBA" id="ARBA00004613"/>
    </source>
</evidence>
<comment type="subcellular location">
    <subcellularLocation>
        <location evidence="1">Secreted</location>
    </subcellularLocation>
</comment>
<evidence type="ECO:0000256" key="2">
    <source>
        <dbReference type="ARBA" id="ARBA00022525"/>
    </source>
</evidence>
<evidence type="ECO:0000313" key="5">
    <source>
        <dbReference type="EMBL" id="KAG8594579.1"/>
    </source>
</evidence>